<dbReference type="SUPFAM" id="SSF47616">
    <property type="entry name" value="GST C-terminal domain-like"/>
    <property type="match status" value="1"/>
</dbReference>
<evidence type="ECO:0000313" key="3">
    <source>
        <dbReference type="EMBL" id="MEK8034436.1"/>
    </source>
</evidence>
<dbReference type="SFLD" id="SFLDS00019">
    <property type="entry name" value="Glutathione_Transferase_(cytos"/>
    <property type="match status" value="1"/>
</dbReference>
<dbReference type="Pfam" id="PF13409">
    <property type="entry name" value="GST_N_2"/>
    <property type="match status" value="1"/>
</dbReference>
<feature type="domain" description="GST C-terminal" evidence="2">
    <location>
        <begin position="93"/>
        <end position="217"/>
    </location>
</feature>
<dbReference type="RefSeq" id="WP_341428862.1">
    <property type="nucleotide sequence ID" value="NZ_JBBUTG010000028.1"/>
</dbReference>
<dbReference type="InterPro" id="IPR036282">
    <property type="entry name" value="Glutathione-S-Trfase_C_sf"/>
</dbReference>
<keyword evidence="4" id="KW-1185">Reference proteome</keyword>
<evidence type="ECO:0000259" key="1">
    <source>
        <dbReference type="PROSITE" id="PS50404"/>
    </source>
</evidence>
<dbReference type="SFLD" id="SFLDG01150">
    <property type="entry name" value="Main.1:_Beta-like"/>
    <property type="match status" value="1"/>
</dbReference>
<dbReference type="InterPro" id="IPR040079">
    <property type="entry name" value="Glutathione_S-Trfase"/>
</dbReference>
<dbReference type="InterPro" id="IPR010987">
    <property type="entry name" value="Glutathione-S-Trfase_C-like"/>
</dbReference>
<dbReference type="Proteomes" id="UP001371218">
    <property type="component" value="Unassembled WGS sequence"/>
</dbReference>
<evidence type="ECO:0000259" key="2">
    <source>
        <dbReference type="PROSITE" id="PS50405"/>
    </source>
</evidence>
<dbReference type="CDD" id="cd03188">
    <property type="entry name" value="GST_C_Beta"/>
    <property type="match status" value="1"/>
</dbReference>
<name>A0ABU9BWS5_9BURK</name>
<dbReference type="SFLD" id="SFLDG00358">
    <property type="entry name" value="Main_(cytGST)"/>
    <property type="match status" value="1"/>
</dbReference>
<proteinExistence type="predicted"/>
<sequence>MATPTFPPWTLYLAEGTCAQAVHIALIDAGAEHQLRSVDFAAGEQRGAAYLAVNPRGRVPALVTHRGTLTEVPALLLFIAQSFPAARLAPWDDPFQLARLQEFNSYLCATVHVAHAHKRRGARWADDAAAHEAMRRKVPANMAECCARIETEWLHDGPWVMGADYTIADPYLFTLAEWLEGDEVDPSAFPRLLAHRTRMQARASVRAAKAAMAALAG</sequence>
<organism evidence="3 4">
    <name type="scientific">Ideonella lacteola</name>
    <dbReference type="NCBI Taxonomy" id="2984193"/>
    <lineage>
        <taxon>Bacteria</taxon>
        <taxon>Pseudomonadati</taxon>
        <taxon>Pseudomonadota</taxon>
        <taxon>Betaproteobacteria</taxon>
        <taxon>Burkholderiales</taxon>
        <taxon>Sphaerotilaceae</taxon>
        <taxon>Ideonella</taxon>
    </lineage>
</organism>
<dbReference type="PANTHER" id="PTHR44051:SF8">
    <property type="entry name" value="GLUTATHIONE S-TRANSFERASE GSTA"/>
    <property type="match status" value="1"/>
</dbReference>
<gene>
    <name evidence="3" type="ORF">AACH06_26710</name>
</gene>
<accession>A0ABU9BWS5</accession>
<dbReference type="InterPro" id="IPR004045">
    <property type="entry name" value="Glutathione_S-Trfase_N"/>
</dbReference>
<evidence type="ECO:0000313" key="4">
    <source>
        <dbReference type="Proteomes" id="UP001371218"/>
    </source>
</evidence>
<comment type="caution">
    <text evidence="3">The sequence shown here is derived from an EMBL/GenBank/DDBJ whole genome shotgun (WGS) entry which is preliminary data.</text>
</comment>
<feature type="domain" description="GST N-terminal" evidence="1">
    <location>
        <begin position="6"/>
        <end position="87"/>
    </location>
</feature>
<dbReference type="SUPFAM" id="SSF52833">
    <property type="entry name" value="Thioredoxin-like"/>
    <property type="match status" value="1"/>
</dbReference>
<dbReference type="Gene3D" id="1.20.1050.10">
    <property type="match status" value="1"/>
</dbReference>
<protein>
    <submittedName>
        <fullName evidence="3">Glutathione S-transferase</fullName>
    </submittedName>
</protein>
<dbReference type="PROSITE" id="PS50405">
    <property type="entry name" value="GST_CTER"/>
    <property type="match status" value="1"/>
</dbReference>
<dbReference type="EMBL" id="JBBUTG010000028">
    <property type="protein sequence ID" value="MEK8034436.1"/>
    <property type="molecule type" value="Genomic_DNA"/>
</dbReference>
<dbReference type="Gene3D" id="3.40.30.10">
    <property type="entry name" value="Glutaredoxin"/>
    <property type="match status" value="1"/>
</dbReference>
<dbReference type="PANTHER" id="PTHR44051">
    <property type="entry name" value="GLUTATHIONE S-TRANSFERASE-RELATED"/>
    <property type="match status" value="1"/>
</dbReference>
<dbReference type="PROSITE" id="PS50404">
    <property type="entry name" value="GST_NTER"/>
    <property type="match status" value="1"/>
</dbReference>
<reference evidence="3 4" key="1">
    <citation type="submission" date="2024-04" db="EMBL/GenBank/DDBJ databases">
        <title>Novel species of the genus Ideonella isolated from streams.</title>
        <authorList>
            <person name="Lu H."/>
        </authorList>
    </citation>
    <scope>NUCLEOTIDE SEQUENCE [LARGE SCALE GENOMIC DNA]</scope>
    <source>
        <strain evidence="3 4">DXS29W</strain>
    </source>
</reference>
<dbReference type="InterPro" id="IPR036249">
    <property type="entry name" value="Thioredoxin-like_sf"/>
</dbReference>
<dbReference type="CDD" id="cd03057">
    <property type="entry name" value="GST_N_Beta"/>
    <property type="match status" value="1"/>
</dbReference>